<organism evidence="1 2">
    <name type="scientific">Portunus trituberculatus</name>
    <name type="common">Swimming crab</name>
    <name type="synonym">Neptunus trituberculatus</name>
    <dbReference type="NCBI Taxonomy" id="210409"/>
    <lineage>
        <taxon>Eukaryota</taxon>
        <taxon>Metazoa</taxon>
        <taxon>Ecdysozoa</taxon>
        <taxon>Arthropoda</taxon>
        <taxon>Crustacea</taxon>
        <taxon>Multicrustacea</taxon>
        <taxon>Malacostraca</taxon>
        <taxon>Eumalacostraca</taxon>
        <taxon>Eucarida</taxon>
        <taxon>Decapoda</taxon>
        <taxon>Pleocyemata</taxon>
        <taxon>Brachyura</taxon>
        <taxon>Eubrachyura</taxon>
        <taxon>Portunoidea</taxon>
        <taxon>Portunidae</taxon>
        <taxon>Portuninae</taxon>
        <taxon>Portunus</taxon>
    </lineage>
</organism>
<dbReference type="AlphaFoldDB" id="A0A5B7G351"/>
<dbReference type="EMBL" id="VSRR010012413">
    <property type="protein sequence ID" value="MPC54510.1"/>
    <property type="molecule type" value="Genomic_DNA"/>
</dbReference>
<keyword evidence="2" id="KW-1185">Reference proteome</keyword>
<evidence type="ECO:0000313" key="2">
    <source>
        <dbReference type="Proteomes" id="UP000324222"/>
    </source>
</evidence>
<accession>A0A5B7G351</accession>
<comment type="caution">
    <text evidence="1">The sequence shown here is derived from an EMBL/GenBank/DDBJ whole genome shotgun (WGS) entry which is preliminary data.</text>
</comment>
<sequence length="76" mass="8621">MYRIEVRERRKSCAARTLEERRNAISKIRRAVGMKIAAEDSKTCNIAAVRKRPKTCRRGNGSSDVKSSFYGMDVIA</sequence>
<evidence type="ECO:0000313" key="1">
    <source>
        <dbReference type="EMBL" id="MPC54510.1"/>
    </source>
</evidence>
<proteinExistence type="predicted"/>
<name>A0A5B7G351_PORTR</name>
<gene>
    <name evidence="1" type="ORF">E2C01_048430</name>
</gene>
<protein>
    <submittedName>
        <fullName evidence="1">Uncharacterized protein</fullName>
    </submittedName>
</protein>
<dbReference type="Proteomes" id="UP000324222">
    <property type="component" value="Unassembled WGS sequence"/>
</dbReference>
<reference evidence="1 2" key="1">
    <citation type="submission" date="2019-05" db="EMBL/GenBank/DDBJ databases">
        <title>Another draft genome of Portunus trituberculatus and its Hox gene families provides insights of decapod evolution.</title>
        <authorList>
            <person name="Jeong J.-H."/>
            <person name="Song I."/>
            <person name="Kim S."/>
            <person name="Choi T."/>
            <person name="Kim D."/>
            <person name="Ryu S."/>
            <person name="Kim W."/>
        </authorList>
    </citation>
    <scope>NUCLEOTIDE SEQUENCE [LARGE SCALE GENOMIC DNA]</scope>
    <source>
        <tissue evidence="1">Muscle</tissue>
    </source>
</reference>